<evidence type="ECO:0000256" key="1">
    <source>
        <dbReference type="ARBA" id="ARBA00001946"/>
    </source>
</evidence>
<accession>A0A1G4IV64</accession>
<keyword evidence="5" id="KW-0479">Metal-binding</keyword>
<gene>
    <name evidence="10" type="ORF">LAME_0B04852G</name>
</gene>
<dbReference type="Pfam" id="PF02696">
    <property type="entry name" value="SelO"/>
    <property type="match status" value="1"/>
</dbReference>
<dbReference type="Proteomes" id="UP000191144">
    <property type="component" value="Chromosome B"/>
</dbReference>
<evidence type="ECO:0000313" key="10">
    <source>
        <dbReference type="EMBL" id="SCU80873.1"/>
    </source>
</evidence>
<keyword evidence="3" id="KW-0808">Transferase</keyword>
<evidence type="ECO:0000313" key="11">
    <source>
        <dbReference type="Proteomes" id="UP000191144"/>
    </source>
</evidence>
<dbReference type="EMBL" id="LT598478">
    <property type="protein sequence ID" value="SCU80873.1"/>
    <property type="molecule type" value="Genomic_DNA"/>
</dbReference>
<dbReference type="GO" id="GO:0046872">
    <property type="term" value="F:metal ion binding"/>
    <property type="evidence" value="ECO:0007669"/>
    <property type="project" value="UniProtKB-KW"/>
</dbReference>
<evidence type="ECO:0000256" key="3">
    <source>
        <dbReference type="ARBA" id="ARBA00022679"/>
    </source>
</evidence>
<comment type="cofactor">
    <cofactor evidence="1">
        <name>Mg(2+)</name>
        <dbReference type="ChEBI" id="CHEBI:18420"/>
    </cofactor>
</comment>
<evidence type="ECO:0000256" key="4">
    <source>
        <dbReference type="ARBA" id="ARBA00022695"/>
    </source>
</evidence>
<dbReference type="OrthoDB" id="10254721at2759"/>
<dbReference type="GO" id="GO:0005739">
    <property type="term" value="C:mitochondrion"/>
    <property type="evidence" value="ECO:0007669"/>
    <property type="project" value="TreeGrafter"/>
</dbReference>
<organism evidence="10 11">
    <name type="scientific">Lachancea meyersii CBS 8951</name>
    <dbReference type="NCBI Taxonomy" id="1266667"/>
    <lineage>
        <taxon>Eukaryota</taxon>
        <taxon>Fungi</taxon>
        <taxon>Dikarya</taxon>
        <taxon>Ascomycota</taxon>
        <taxon>Saccharomycotina</taxon>
        <taxon>Saccharomycetes</taxon>
        <taxon>Saccharomycetales</taxon>
        <taxon>Saccharomycetaceae</taxon>
        <taxon>Lachancea</taxon>
    </lineage>
</organism>
<evidence type="ECO:0000256" key="7">
    <source>
        <dbReference type="ARBA" id="ARBA00022840"/>
    </source>
</evidence>
<evidence type="ECO:0000256" key="6">
    <source>
        <dbReference type="ARBA" id="ARBA00022741"/>
    </source>
</evidence>
<dbReference type="InterPro" id="IPR003846">
    <property type="entry name" value="SelO"/>
</dbReference>
<keyword evidence="4" id="KW-0548">Nucleotidyltransferase</keyword>
<dbReference type="GO" id="GO:0070733">
    <property type="term" value="F:AMPylase activity"/>
    <property type="evidence" value="ECO:0007669"/>
    <property type="project" value="TreeGrafter"/>
</dbReference>
<proteinExistence type="inferred from homology"/>
<comment type="similarity">
    <text evidence="2">Belongs to the SELO family.</text>
</comment>
<protein>
    <recommendedName>
        <fullName evidence="9">Selenoprotein O</fullName>
    </recommendedName>
</protein>
<keyword evidence="6" id="KW-0547">Nucleotide-binding</keyword>
<evidence type="ECO:0000256" key="5">
    <source>
        <dbReference type="ARBA" id="ARBA00022723"/>
    </source>
</evidence>
<evidence type="ECO:0000256" key="2">
    <source>
        <dbReference type="ARBA" id="ARBA00009747"/>
    </source>
</evidence>
<evidence type="ECO:0000256" key="8">
    <source>
        <dbReference type="ARBA" id="ARBA00022842"/>
    </source>
</evidence>
<dbReference type="PANTHER" id="PTHR32057:SF14">
    <property type="entry name" value="PROTEIN ADENYLYLTRANSFERASE SELO, MITOCHONDRIAL"/>
    <property type="match status" value="1"/>
</dbReference>
<keyword evidence="7" id="KW-0067">ATP-binding</keyword>
<sequence>MSEARTILGALKDSVTTRFAQSLKADSLVPSVTKAIELNDNGEENELRKCFHTPRMVSAGAHFAYTVPEQRPHYKPLLTSQKALADLNLIMDTELMDLVNGAKTHVDDRREIFPYSMAYAGFQFGQFAGQLGDGRVVNIFDLPDKNNVSQTFQLKGAGMTPFSRFADGKAVLRSSIREFVVSEALHYIGIPSTRALQLTSLPKTNAMRSAYEPCAVYCRFAPTWVRLGNFDLCRYRQDHKSLVQLADFCIRDVFKNGAEFPTEVDPEAFKHDYFPDEDEKFSSSDKPNLSSLQDATKYELFFRHVVNLNAEAVAYWQSYGFLNGVLNTDNTSIMGLAMDFGPFSFLDKFQPQYTPNHDDVELRYSFKNQPTAVWWNLTKFAQALTTLIGAGPKHIDNIVANGLEAISYEAEQDIVDRANAVIFSAGNEYKFRFTVNYARIMSQRLGLDLGIPRYITDKNLKQTAEKAEEFNKAILEPLLHILYVTQTDYNNFFVMFQGYQGDFKTGEGKGFQTIDPELLKVFFTDVQVLKLNKHASGTPDSDSGETRLLVECAETLESWIHDYTTLMPLEQSVRFNLAKQVNPLFTPRAYIFEQVINSITEQQKAKLHDPDAEIDISYLQKLYNMSVNPYDPEKWDDNLHPEVVADWTTHGDDDTKFMKQLTCSS</sequence>
<keyword evidence="11" id="KW-1185">Reference proteome</keyword>
<evidence type="ECO:0000256" key="9">
    <source>
        <dbReference type="ARBA" id="ARBA00031547"/>
    </source>
</evidence>
<dbReference type="GO" id="GO:0005524">
    <property type="term" value="F:ATP binding"/>
    <property type="evidence" value="ECO:0007669"/>
    <property type="project" value="UniProtKB-KW"/>
</dbReference>
<reference evidence="11" key="1">
    <citation type="submission" date="2016-03" db="EMBL/GenBank/DDBJ databases">
        <authorList>
            <person name="Devillers Hugo."/>
        </authorList>
    </citation>
    <scope>NUCLEOTIDE SEQUENCE [LARGE SCALE GENOMIC DNA]</scope>
</reference>
<dbReference type="PANTHER" id="PTHR32057">
    <property type="entry name" value="PROTEIN ADENYLYLTRANSFERASE SELO, MITOCHONDRIAL"/>
    <property type="match status" value="1"/>
</dbReference>
<keyword evidence="8" id="KW-0460">Magnesium</keyword>
<dbReference type="AlphaFoldDB" id="A0A1G4IV64"/>
<name>A0A1G4IV64_9SACH</name>